<dbReference type="RefSeq" id="WP_131280555.1">
    <property type="nucleotide sequence ID" value="NZ_JBHSLR010000009.1"/>
</dbReference>
<dbReference type="GO" id="GO:0016705">
    <property type="term" value="F:oxidoreductase activity, acting on paired donors, with incorporation or reduction of molecular oxygen"/>
    <property type="evidence" value="ECO:0007669"/>
    <property type="project" value="InterPro"/>
</dbReference>
<dbReference type="AlphaFoldDB" id="A0A4Q9V1P6"/>
<accession>A0A4Q9V1P6</accession>
<dbReference type="Proteomes" id="UP000293036">
    <property type="component" value="Unassembled WGS sequence"/>
</dbReference>
<dbReference type="EMBL" id="SJDT01000003">
    <property type="protein sequence ID" value="TBW22051.1"/>
    <property type="molecule type" value="Genomic_DNA"/>
</dbReference>
<dbReference type="OrthoDB" id="3265338at2"/>
<dbReference type="Gene3D" id="3.20.20.30">
    <property type="entry name" value="Luciferase-like domain"/>
    <property type="match status" value="1"/>
</dbReference>
<organism evidence="1 2">
    <name type="scientific">Arcanobacterium bovis</name>
    <dbReference type="NCBI Taxonomy" id="2529275"/>
    <lineage>
        <taxon>Bacteria</taxon>
        <taxon>Bacillati</taxon>
        <taxon>Actinomycetota</taxon>
        <taxon>Actinomycetes</taxon>
        <taxon>Actinomycetales</taxon>
        <taxon>Actinomycetaceae</taxon>
        <taxon>Arcanobacterium</taxon>
    </lineage>
</organism>
<protein>
    <submittedName>
        <fullName evidence="1">Uncharacterized protein</fullName>
    </submittedName>
</protein>
<dbReference type="SUPFAM" id="SSF51679">
    <property type="entry name" value="Bacterial luciferase-like"/>
    <property type="match status" value="1"/>
</dbReference>
<evidence type="ECO:0000313" key="2">
    <source>
        <dbReference type="Proteomes" id="UP000293036"/>
    </source>
</evidence>
<comment type="caution">
    <text evidence="1">The sequence shown here is derived from an EMBL/GenBank/DDBJ whole genome shotgun (WGS) entry which is preliminary data.</text>
</comment>
<name>A0A4Q9V1P6_9ACTO</name>
<evidence type="ECO:0000313" key="1">
    <source>
        <dbReference type="EMBL" id="TBW22051.1"/>
    </source>
</evidence>
<proteinExistence type="predicted"/>
<keyword evidence="2" id="KW-1185">Reference proteome</keyword>
<dbReference type="InterPro" id="IPR036661">
    <property type="entry name" value="Luciferase-like_sf"/>
</dbReference>
<sequence>MTLELPVTADHFIEESMSPIDGELSVEKRVVTAWIGIDLSMLGAMPSEILDEYGHDVAVDHVNFPRLASSVKAALEGGLDFITLDRSFHTSSDQQHDRALDGVKAAAKLMSVVSGGVSVEVPPLLKFVEAGTQALAGEYERCCALELLVNANSDFTELAKMTKSASEAGVKVVAITDDPAFALGHAKEIVAFADIVRIKTTEPLAAQKLRAQLHEQAAKKQREVLVFVDLGIVISASRQAAQERAVLIADINHKPLFDGISSVTGTVYDVADAIESWVVTGAADGIVFVPASLPTDLASVLRGVLPLMKERTKMEDELPKLSNFHTFDEQ</sequence>
<reference evidence="1 2" key="1">
    <citation type="submission" date="2019-02" db="EMBL/GenBank/DDBJ databases">
        <title>Arcanobacterium bovis sp. nov., isolated from the milk of a cow with mastitis.</title>
        <authorList>
            <person name="Sammra O."/>
            <person name="Foster G."/>
            <person name="Hassan A."/>
            <person name="Alssahen M."/>
            <person name="Laemmler C."/>
            <person name="Borowiak M."/>
            <person name="Malorny B."/>
            <person name="Abdulmawjood A."/>
        </authorList>
    </citation>
    <scope>NUCLEOTIDE SEQUENCE [LARGE SCALE GENOMIC DNA]</scope>
    <source>
        <strain evidence="1 2">C605018/01/1</strain>
    </source>
</reference>
<gene>
    <name evidence="1" type="ORF">EZJ44_04235</name>
</gene>